<accession>A0ACD3BBD3</accession>
<evidence type="ECO:0000313" key="1">
    <source>
        <dbReference type="EMBL" id="TFK74956.1"/>
    </source>
</evidence>
<keyword evidence="2" id="KW-1185">Reference proteome</keyword>
<organism evidence="1 2">
    <name type="scientific">Pluteus cervinus</name>
    <dbReference type="NCBI Taxonomy" id="181527"/>
    <lineage>
        <taxon>Eukaryota</taxon>
        <taxon>Fungi</taxon>
        <taxon>Dikarya</taxon>
        <taxon>Basidiomycota</taxon>
        <taxon>Agaricomycotina</taxon>
        <taxon>Agaricomycetes</taxon>
        <taxon>Agaricomycetidae</taxon>
        <taxon>Agaricales</taxon>
        <taxon>Pluteineae</taxon>
        <taxon>Pluteaceae</taxon>
        <taxon>Pluteus</taxon>
    </lineage>
</organism>
<keyword evidence="1" id="KW-0378">Hydrolase</keyword>
<name>A0ACD3BBD3_9AGAR</name>
<keyword evidence="1" id="KW-0326">Glycosidase</keyword>
<sequence>MIWWLGPLVFEEGRWDAFKSPIEKLFDSNKPVASTVWDDRAEQVKQAFVYAYDSYEKHAFPSDELLPLTGGYVNNFNGWGLTVFDALDTMWIMGLHDQFKRGVVLIANTTFPCKPTAFVPFFETVIRYLGGVLSGYALSGETILLARADELGMKLLPAFNTTSGFPRYAVNTETGETKMGWSWYALWAELLSNQVEYKYLAHLTGRPEYYNKTERPMQTMYEFNFNPNNTNQDLFSTNWDIDTGRPAGTHFAVGAFADSAHEYLLKQWLLTGRSEPKALELYLSSVNGILNNLLYLTPTRQLLYATDIQFDKASHMFEHLSCFLPGLLALGVHTLSSSTSATEHVLFTERDKKMHMWAAEGLAHTCWTTYADQESGLGPDIIDVMDYTEFENGTRTGTELEGARFDVKSGVPPGVPGYNGTEVQPERDPAKRDYRVRTPAYLLRPETVETFYIMWKTTGDVKWRERGWTIFQAIEEHARTPYGYASIRDVSKVPVSQKDEMPSFFLAETLKYLYLLFSEEDLIPLDKWVLNTEAHPLPVFQWRAEEKQRYGIPL</sequence>
<reference evidence="1 2" key="1">
    <citation type="journal article" date="2019" name="Nat. Ecol. Evol.">
        <title>Megaphylogeny resolves global patterns of mushroom evolution.</title>
        <authorList>
            <person name="Varga T."/>
            <person name="Krizsan K."/>
            <person name="Foldi C."/>
            <person name="Dima B."/>
            <person name="Sanchez-Garcia M."/>
            <person name="Sanchez-Ramirez S."/>
            <person name="Szollosi G.J."/>
            <person name="Szarkandi J.G."/>
            <person name="Papp V."/>
            <person name="Albert L."/>
            <person name="Andreopoulos W."/>
            <person name="Angelini C."/>
            <person name="Antonin V."/>
            <person name="Barry K.W."/>
            <person name="Bougher N.L."/>
            <person name="Buchanan P."/>
            <person name="Buyck B."/>
            <person name="Bense V."/>
            <person name="Catcheside P."/>
            <person name="Chovatia M."/>
            <person name="Cooper J."/>
            <person name="Damon W."/>
            <person name="Desjardin D."/>
            <person name="Finy P."/>
            <person name="Geml J."/>
            <person name="Haridas S."/>
            <person name="Hughes K."/>
            <person name="Justo A."/>
            <person name="Karasinski D."/>
            <person name="Kautmanova I."/>
            <person name="Kiss B."/>
            <person name="Kocsube S."/>
            <person name="Kotiranta H."/>
            <person name="LaButti K.M."/>
            <person name="Lechner B.E."/>
            <person name="Liimatainen K."/>
            <person name="Lipzen A."/>
            <person name="Lukacs Z."/>
            <person name="Mihaltcheva S."/>
            <person name="Morgado L.N."/>
            <person name="Niskanen T."/>
            <person name="Noordeloos M.E."/>
            <person name="Ohm R.A."/>
            <person name="Ortiz-Santana B."/>
            <person name="Ovrebo C."/>
            <person name="Racz N."/>
            <person name="Riley R."/>
            <person name="Savchenko A."/>
            <person name="Shiryaev A."/>
            <person name="Soop K."/>
            <person name="Spirin V."/>
            <person name="Szebenyi C."/>
            <person name="Tomsovsky M."/>
            <person name="Tulloss R.E."/>
            <person name="Uehling J."/>
            <person name="Grigoriev I.V."/>
            <person name="Vagvolgyi C."/>
            <person name="Papp T."/>
            <person name="Martin F.M."/>
            <person name="Miettinen O."/>
            <person name="Hibbett D.S."/>
            <person name="Nagy L.G."/>
        </authorList>
    </citation>
    <scope>NUCLEOTIDE SEQUENCE [LARGE SCALE GENOMIC DNA]</scope>
    <source>
        <strain evidence="1 2">NL-1719</strain>
    </source>
</reference>
<dbReference type="Proteomes" id="UP000308600">
    <property type="component" value="Unassembled WGS sequence"/>
</dbReference>
<dbReference type="EMBL" id="ML208265">
    <property type="protein sequence ID" value="TFK74956.1"/>
    <property type="molecule type" value="Genomic_DNA"/>
</dbReference>
<protein>
    <submittedName>
        <fullName evidence="1">Seven-hairpin glycosidase</fullName>
    </submittedName>
</protein>
<proteinExistence type="predicted"/>
<evidence type="ECO:0000313" key="2">
    <source>
        <dbReference type="Proteomes" id="UP000308600"/>
    </source>
</evidence>
<gene>
    <name evidence="1" type="ORF">BDN72DRAFT_758775</name>
</gene>